<dbReference type="SUPFAM" id="SSF53335">
    <property type="entry name" value="S-adenosyl-L-methionine-dependent methyltransferases"/>
    <property type="match status" value="1"/>
</dbReference>
<dbReference type="CDD" id="cd02440">
    <property type="entry name" value="AdoMet_MTases"/>
    <property type="match status" value="1"/>
</dbReference>
<proteinExistence type="predicted"/>
<accession>A0A9P7FSW7</accession>
<reference evidence="1" key="1">
    <citation type="submission" date="2021-02" db="EMBL/GenBank/DDBJ databases">
        <authorList>
            <person name="Nieuwenhuis M."/>
            <person name="Van De Peppel L.J.J."/>
        </authorList>
    </citation>
    <scope>NUCLEOTIDE SEQUENCE</scope>
    <source>
        <strain evidence="1">D49</strain>
    </source>
</reference>
<dbReference type="Pfam" id="PF11899">
    <property type="entry name" value="DUF3419"/>
    <property type="match status" value="1"/>
</dbReference>
<organism evidence="1 2">
    <name type="scientific">Sphagnurus paluster</name>
    <dbReference type="NCBI Taxonomy" id="117069"/>
    <lineage>
        <taxon>Eukaryota</taxon>
        <taxon>Fungi</taxon>
        <taxon>Dikarya</taxon>
        <taxon>Basidiomycota</taxon>
        <taxon>Agaricomycotina</taxon>
        <taxon>Agaricomycetes</taxon>
        <taxon>Agaricomycetidae</taxon>
        <taxon>Agaricales</taxon>
        <taxon>Tricholomatineae</taxon>
        <taxon>Lyophyllaceae</taxon>
        <taxon>Sphagnurus</taxon>
    </lineage>
</organism>
<dbReference type="Proteomes" id="UP000717328">
    <property type="component" value="Unassembled WGS sequence"/>
</dbReference>
<gene>
    <name evidence="1" type="ORF">H0H81_002358</name>
</gene>
<dbReference type="AlphaFoldDB" id="A0A9P7FSW7"/>
<dbReference type="InterPro" id="IPR029063">
    <property type="entry name" value="SAM-dependent_MTases_sf"/>
</dbReference>
<evidence type="ECO:0008006" key="3">
    <source>
        <dbReference type="Google" id="ProtNLM"/>
    </source>
</evidence>
<dbReference type="EMBL" id="JABCKI010005789">
    <property type="protein sequence ID" value="KAG5637997.1"/>
    <property type="molecule type" value="Genomic_DNA"/>
</dbReference>
<dbReference type="OrthoDB" id="10253390at2759"/>
<reference evidence="1" key="2">
    <citation type="submission" date="2021-10" db="EMBL/GenBank/DDBJ databases">
        <title>Phylogenomics reveals ancestral predisposition of the termite-cultivated fungus Termitomyces towards a domesticated lifestyle.</title>
        <authorList>
            <person name="Auxier B."/>
            <person name="Grum-Grzhimaylo A."/>
            <person name="Cardenas M.E."/>
            <person name="Lodge J.D."/>
            <person name="Laessoe T."/>
            <person name="Pedersen O."/>
            <person name="Smith M.E."/>
            <person name="Kuyper T.W."/>
            <person name="Franco-Molano E.A."/>
            <person name="Baroni T.J."/>
            <person name="Aanen D.K."/>
        </authorList>
    </citation>
    <scope>NUCLEOTIDE SEQUENCE</scope>
    <source>
        <strain evidence="1">D49</strain>
    </source>
</reference>
<evidence type="ECO:0000313" key="2">
    <source>
        <dbReference type="Proteomes" id="UP000717328"/>
    </source>
</evidence>
<dbReference type="InterPro" id="IPR021829">
    <property type="entry name" value="DUF3419"/>
</dbReference>
<name>A0A9P7FSW7_9AGAR</name>
<protein>
    <recommendedName>
        <fullName evidence="3">Betaine lipid synthase</fullName>
    </recommendedName>
</protein>
<evidence type="ECO:0000313" key="1">
    <source>
        <dbReference type="EMBL" id="KAG5637997.1"/>
    </source>
</evidence>
<dbReference type="PANTHER" id="PTHR47473:SF1">
    <property type="entry name" value="METHYLTRANSFERASE DOMAIN-CONTAINING PROTEIN"/>
    <property type="match status" value="1"/>
</dbReference>
<comment type="caution">
    <text evidence="1">The sequence shown here is derived from an EMBL/GenBank/DDBJ whole genome shotgun (WGS) entry which is preliminary data.</text>
</comment>
<keyword evidence="2" id="KW-1185">Reference proteome</keyword>
<dbReference type="Gene3D" id="3.40.50.150">
    <property type="entry name" value="Vaccinia Virus protein VP39"/>
    <property type="match status" value="1"/>
</dbReference>
<sequence>MQFYEGQADIYDKTRTSLLRGRDTMLSLSASHLRVMRASQLKKRLVWIDIGGHNIELMNKFFPISFFDAVYVVDLCEPLLQVARKRFAAKGWKNVTVLCQDASQFTLPEWTDGKDPKGSISFITMSYSLSMIPSYYTLLDRIDYVLSPQDGLLGVVDFYTAGKQPSLHEKAIGGVSKECGWLSRWFWQIWFDFDHVSLGMARRSYLEYKFGTVKIYNGRNRFILPFIVRIPYYIWLGRPRSYDVSKACHAFEIEGGNLIGNCSPILSQLDHKVTDNVPPLEIGEPAMDMKLSPGHNGDVVVDVTPPLSSFHYQVSRPWRLPYYEQPVHKEFRTFIYSFTWEDPFEDMKYLYLSKQDSMLVITSAGDNALHYAIEAQPQRIHCVDMNPQGHLLELKLAGIASLSYDDFFALFGTGQHPDFRGLLDSKLAPHLSSSAYQFWRLNADAFSSAFYMHGYSGWALRLARIIFSLAGVTEHVKRMCDCDTLEEQEKIWRLKLRPVLLNPMVVALLKNPVFCWNALGVPLNQRRMLLEEGSIYDFICHTLDPLTSTYLLKTGNYFYILTLLGHYTPVSCPNYLTLRGFNVLKANSRGVLDAFRLHTDAIVNVLRGLSPWSLTRALIMDHLDWFTPGSKEVVEEVEEFHRVLAPGGLVYWRSASRKPWYNEMWAIRYFWSTISSYARFRFEKAGFEVTSIAVRDGSTATDRVNMYASCWGGAKRS</sequence>
<dbReference type="PANTHER" id="PTHR47473">
    <property type="entry name" value="BTA1P"/>
    <property type="match status" value="1"/>
</dbReference>